<dbReference type="GO" id="GO:0015628">
    <property type="term" value="P:protein secretion by the type II secretion system"/>
    <property type="evidence" value="ECO:0007669"/>
    <property type="project" value="InterPro"/>
</dbReference>
<dbReference type="RefSeq" id="WP_303549910.1">
    <property type="nucleotide sequence ID" value="NZ_JAUOPG010000004.1"/>
</dbReference>
<protein>
    <recommendedName>
        <fullName evidence="3">Type II secretion system protein J</fullName>
    </recommendedName>
</protein>
<dbReference type="InterPro" id="IPR051621">
    <property type="entry name" value="T2SS_protein_J"/>
</dbReference>
<keyword evidence="4" id="KW-1003">Cell membrane</keyword>
<dbReference type="Pfam" id="PF07963">
    <property type="entry name" value="N_methyl"/>
    <property type="match status" value="1"/>
</dbReference>
<name>A0AAW7XKM4_9GAMM</name>
<dbReference type="Proteomes" id="UP001169862">
    <property type="component" value="Unassembled WGS sequence"/>
</dbReference>
<accession>A0AAW7XKM4</accession>
<dbReference type="GO" id="GO:0005886">
    <property type="term" value="C:plasma membrane"/>
    <property type="evidence" value="ECO:0007669"/>
    <property type="project" value="UniProtKB-SubCell"/>
</dbReference>
<sequence>MTSKPPVKRVSSNHDRQLQTGMTLIELVIAVAITAIIGLISAQLLGAMIQNSQQITDHASELERLDRGLRIIQSDFDQLVVRGENSLLTAEDSSVPGLLIEFTRLHEQPLALHTTGPANSLNSDQLERVRYVLESNNLVRYSSPVGMPIDEDHWYQNTLFTRLSQARLYFLYEDWSEQLSDATNSAGSTPLGAIRFEAESDRWQHLELVSMLRTGADS</sequence>
<dbReference type="Gene3D" id="3.10.610.10">
    <property type="entry name" value="GSPII I/J protein-like"/>
    <property type="match status" value="1"/>
</dbReference>
<organism evidence="11 12">
    <name type="scientific">Neptunomonas phycophila</name>
    <dbReference type="NCBI Taxonomy" id="1572645"/>
    <lineage>
        <taxon>Bacteria</taxon>
        <taxon>Pseudomonadati</taxon>
        <taxon>Pseudomonadota</taxon>
        <taxon>Gammaproteobacteria</taxon>
        <taxon>Oceanospirillales</taxon>
        <taxon>Oceanospirillaceae</taxon>
        <taxon>Neptunomonas</taxon>
    </lineage>
</organism>
<proteinExistence type="inferred from homology"/>
<dbReference type="NCBIfam" id="TIGR02532">
    <property type="entry name" value="IV_pilin_GFxxxE"/>
    <property type="match status" value="1"/>
</dbReference>
<feature type="transmembrane region" description="Helical" evidence="10">
    <location>
        <begin position="21"/>
        <end position="45"/>
    </location>
</feature>
<dbReference type="GO" id="GO:0015627">
    <property type="term" value="C:type II protein secretion system complex"/>
    <property type="evidence" value="ECO:0007669"/>
    <property type="project" value="InterPro"/>
</dbReference>
<evidence type="ECO:0000256" key="1">
    <source>
        <dbReference type="ARBA" id="ARBA00004377"/>
    </source>
</evidence>
<dbReference type="SUPFAM" id="SSF54523">
    <property type="entry name" value="Pili subunits"/>
    <property type="match status" value="1"/>
</dbReference>
<dbReference type="EMBL" id="JAUOPG010000004">
    <property type="protein sequence ID" value="MDO6453607.1"/>
    <property type="molecule type" value="Genomic_DNA"/>
</dbReference>
<evidence type="ECO:0000256" key="4">
    <source>
        <dbReference type="ARBA" id="ARBA00022475"/>
    </source>
</evidence>
<evidence type="ECO:0000256" key="5">
    <source>
        <dbReference type="ARBA" id="ARBA00022481"/>
    </source>
</evidence>
<gene>
    <name evidence="11" type="ORF">Q4490_08520</name>
</gene>
<comment type="similarity">
    <text evidence="2">Belongs to the GSP J family.</text>
</comment>
<evidence type="ECO:0000256" key="7">
    <source>
        <dbReference type="ARBA" id="ARBA00022692"/>
    </source>
</evidence>
<keyword evidence="7 10" id="KW-0812">Transmembrane</keyword>
<dbReference type="InterPro" id="IPR012902">
    <property type="entry name" value="N_methyl_site"/>
</dbReference>
<evidence type="ECO:0000256" key="10">
    <source>
        <dbReference type="SAM" id="Phobius"/>
    </source>
</evidence>
<evidence type="ECO:0000256" key="6">
    <source>
        <dbReference type="ARBA" id="ARBA00022519"/>
    </source>
</evidence>
<evidence type="ECO:0000256" key="9">
    <source>
        <dbReference type="ARBA" id="ARBA00023136"/>
    </source>
</evidence>
<evidence type="ECO:0000313" key="11">
    <source>
        <dbReference type="EMBL" id="MDO6453607.1"/>
    </source>
</evidence>
<comment type="subcellular location">
    <subcellularLocation>
        <location evidence="1">Cell inner membrane</location>
        <topology evidence="1">Single-pass membrane protein</topology>
    </subcellularLocation>
</comment>
<reference evidence="11" key="1">
    <citation type="submission" date="2023-07" db="EMBL/GenBank/DDBJ databases">
        <title>Genome content predicts the carbon catabolic preferences of heterotrophic bacteria.</title>
        <authorList>
            <person name="Gralka M."/>
        </authorList>
    </citation>
    <scope>NUCLEOTIDE SEQUENCE</scope>
    <source>
        <strain evidence="11">I2M16</strain>
    </source>
</reference>
<keyword evidence="9 10" id="KW-0472">Membrane</keyword>
<dbReference type="AlphaFoldDB" id="A0AAW7XKM4"/>
<keyword evidence="8 10" id="KW-1133">Transmembrane helix</keyword>
<dbReference type="PROSITE" id="PS00409">
    <property type="entry name" value="PROKAR_NTER_METHYL"/>
    <property type="match status" value="1"/>
</dbReference>
<evidence type="ECO:0000256" key="3">
    <source>
        <dbReference type="ARBA" id="ARBA00021539"/>
    </source>
</evidence>
<evidence type="ECO:0000313" key="12">
    <source>
        <dbReference type="Proteomes" id="UP001169862"/>
    </source>
</evidence>
<dbReference type="InterPro" id="IPR045584">
    <property type="entry name" value="Pilin-like"/>
</dbReference>
<keyword evidence="6" id="KW-0997">Cell inner membrane</keyword>
<dbReference type="PANTHER" id="PTHR39583:SF2">
    <property type="entry name" value="TYPE II SECRETION SYSTEM PROTEIN J"/>
    <property type="match status" value="1"/>
</dbReference>
<keyword evidence="5" id="KW-0488">Methylation</keyword>
<dbReference type="Pfam" id="PF11612">
    <property type="entry name" value="T2SSJ"/>
    <property type="match status" value="1"/>
</dbReference>
<evidence type="ECO:0000256" key="2">
    <source>
        <dbReference type="ARBA" id="ARBA00011084"/>
    </source>
</evidence>
<dbReference type="PANTHER" id="PTHR39583">
    <property type="entry name" value="TYPE II SECRETION SYSTEM PROTEIN J-RELATED"/>
    <property type="match status" value="1"/>
</dbReference>
<dbReference type="InterPro" id="IPR010055">
    <property type="entry name" value="T2SS_protein-GspJ"/>
</dbReference>
<evidence type="ECO:0000256" key="8">
    <source>
        <dbReference type="ARBA" id="ARBA00022989"/>
    </source>
</evidence>
<comment type="caution">
    <text evidence="11">The sequence shown here is derived from an EMBL/GenBank/DDBJ whole genome shotgun (WGS) entry which is preliminary data.</text>
</comment>